<name>F9ZQ59_ACICS</name>
<dbReference type="AlphaFoldDB" id="F9ZQ59"/>
<accession>F9ZQ59</accession>
<reference evidence="1 2" key="1">
    <citation type="journal article" date="2011" name="J. Genet. Genomics">
        <title>Unraveling the Acidithiobacillus caldus complete genome and its central metabolisms for carbon assimilation.</title>
        <authorList>
            <person name="You X.Y."/>
            <person name="Guo X."/>
            <person name="Zheng H.J."/>
            <person name="Zhang M.J."/>
            <person name="Liu L.J."/>
            <person name="Zhu Y.Q."/>
            <person name="Zhu B."/>
            <person name="Wang S.Y."/>
            <person name="Zhao G.P."/>
            <person name="Poetsch A."/>
            <person name="Jiang C.Y."/>
            <person name="Liu S.J."/>
        </authorList>
    </citation>
    <scope>NUCLEOTIDE SEQUENCE [LARGE SCALE GENOMIC DNA]</scope>
    <source>
        <strain evidence="1 2">SM-1</strain>
    </source>
</reference>
<evidence type="ECO:0000313" key="2">
    <source>
        <dbReference type="Proteomes" id="UP000006135"/>
    </source>
</evidence>
<protein>
    <submittedName>
        <fullName evidence="1">Integrase catalytic subunit</fullName>
    </submittedName>
</protein>
<dbReference type="Proteomes" id="UP000006135">
    <property type="component" value="Chromosome"/>
</dbReference>
<dbReference type="EMBL" id="CP002573">
    <property type="protein sequence ID" value="AEK58600.1"/>
    <property type="molecule type" value="Genomic_DNA"/>
</dbReference>
<proteinExistence type="predicted"/>
<keyword evidence="2" id="KW-1185">Reference proteome</keyword>
<dbReference type="HOGENOM" id="CLU_3401679_0_0_6"/>
<dbReference type="KEGG" id="acu:Atc_1952"/>
<dbReference type="STRING" id="990288.Atc_1952"/>
<sequence length="30" mass="3377">MDTAFCVDCLEEALPRYGAPEIFNSDQGRQ</sequence>
<dbReference type="InterPro" id="IPR012337">
    <property type="entry name" value="RNaseH-like_sf"/>
</dbReference>
<organism evidence="1 2">
    <name type="scientific">Acidithiobacillus caldus (strain SM-1)</name>
    <dbReference type="NCBI Taxonomy" id="990288"/>
    <lineage>
        <taxon>Bacteria</taxon>
        <taxon>Pseudomonadati</taxon>
        <taxon>Pseudomonadota</taxon>
        <taxon>Acidithiobacillia</taxon>
        <taxon>Acidithiobacillales</taxon>
        <taxon>Acidithiobacillaceae</taxon>
        <taxon>Acidithiobacillus</taxon>
    </lineage>
</organism>
<evidence type="ECO:0000313" key="1">
    <source>
        <dbReference type="EMBL" id="AEK58600.1"/>
    </source>
</evidence>
<dbReference type="SUPFAM" id="SSF53098">
    <property type="entry name" value="Ribonuclease H-like"/>
    <property type="match status" value="1"/>
</dbReference>
<gene>
    <name evidence="1" type="ordered locus">Atc_1952</name>
</gene>